<gene>
    <name evidence="2" type="ORF">KSP40_PGU003551</name>
</gene>
<organism evidence="2 3">
    <name type="scientific">Platanthera guangdongensis</name>
    <dbReference type="NCBI Taxonomy" id="2320717"/>
    <lineage>
        <taxon>Eukaryota</taxon>
        <taxon>Viridiplantae</taxon>
        <taxon>Streptophyta</taxon>
        <taxon>Embryophyta</taxon>
        <taxon>Tracheophyta</taxon>
        <taxon>Spermatophyta</taxon>
        <taxon>Magnoliopsida</taxon>
        <taxon>Liliopsida</taxon>
        <taxon>Asparagales</taxon>
        <taxon>Orchidaceae</taxon>
        <taxon>Orchidoideae</taxon>
        <taxon>Orchideae</taxon>
        <taxon>Orchidinae</taxon>
        <taxon>Platanthera</taxon>
    </lineage>
</organism>
<name>A0ABR2LCS3_9ASPA</name>
<keyword evidence="3" id="KW-1185">Reference proteome</keyword>
<proteinExistence type="predicted"/>
<feature type="compositionally biased region" description="Basic residues" evidence="1">
    <location>
        <begin position="75"/>
        <end position="87"/>
    </location>
</feature>
<feature type="compositionally biased region" description="Basic and acidic residues" evidence="1">
    <location>
        <begin position="54"/>
        <end position="65"/>
    </location>
</feature>
<dbReference type="EMBL" id="JBBWWR010000021">
    <property type="protein sequence ID" value="KAK8937574.1"/>
    <property type="molecule type" value="Genomic_DNA"/>
</dbReference>
<protein>
    <submittedName>
        <fullName evidence="2">Uncharacterized protein</fullName>
    </submittedName>
</protein>
<dbReference type="Proteomes" id="UP001412067">
    <property type="component" value="Unassembled WGS sequence"/>
</dbReference>
<evidence type="ECO:0000313" key="3">
    <source>
        <dbReference type="Proteomes" id="UP001412067"/>
    </source>
</evidence>
<evidence type="ECO:0000256" key="1">
    <source>
        <dbReference type="SAM" id="MobiDB-lite"/>
    </source>
</evidence>
<accession>A0ABR2LCS3</accession>
<sequence>MADSLLAARPFAPSAVQGDRSFFPGGGGGMDQGPSWADQWDYNNDPPAPATRSPPEDRKKGKKDSPGGGDSIFKKWLRGFRSKKSGK</sequence>
<evidence type="ECO:0000313" key="2">
    <source>
        <dbReference type="EMBL" id="KAK8937574.1"/>
    </source>
</evidence>
<reference evidence="2 3" key="1">
    <citation type="journal article" date="2022" name="Nat. Plants">
        <title>Genomes of leafy and leafless Platanthera orchids illuminate the evolution of mycoheterotrophy.</title>
        <authorList>
            <person name="Li M.H."/>
            <person name="Liu K.W."/>
            <person name="Li Z."/>
            <person name="Lu H.C."/>
            <person name="Ye Q.L."/>
            <person name="Zhang D."/>
            <person name="Wang J.Y."/>
            <person name="Li Y.F."/>
            <person name="Zhong Z.M."/>
            <person name="Liu X."/>
            <person name="Yu X."/>
            <person name="Liu D.K."/>
            <person name="Tu X.D."/>
            <person name="Liu B."/>
            <person name="Hao Y."/>
            <person name="Liao X.Y."/>
            <person name="Jiang Y.T."/>
            <person name="Sun W.H."/>
            <person name="Chen J."/>
            <person name="Chen Y.Q."/>
            <person name="Ai Y."/>
            <person name="Zhai J.W."/>
            <person name="Wu S.S."/>
            <person name="Zhou Z."/>
            <person name="Hsiao Y.Y."/>
            <person name="Wu W.L."/>
            <person name="Chen Y.Y."/>
            <person name="Lin Y.F."/>
            <person name="Hsu J.L."/>
            <person name="Li C.Y."/>
            <person name="Wang Z.W."/>
            <person name="Zhao X."/>
            <person name="Zhong W.Y."/>
            <person name="Ma X.K."/>
            <person name="Ma L."/>
            <person name="Huang J."/>
            <person name="Chen G.Z."/>
            <person name="Huang M.Z."/>
            <person name="Huang L."/>
            <person name="Peng D.H."/>
            <person name="Luo Y.B."/>
            <person name="Zou S.Q."/>
            <person name="Chen S.P."/>
            <person name="Lan S."/>
            <person name="Tsai W.C."/>
            <person name="Van de Peer Y."/>
            <person name="Liu Z.J."/>
        </authorList>
    </citation>
    <scope>NUCLEOTIDE SEQUENCE [LARGE SCALE GENOMIC DNA]</scope>
    <source>
        <strain evidence="2">Lor288</strain>
    </source>
</reference>
<comment type="caution">
    <text evidence="2">The sequence shown here is derived from an EMBL/GenBank/DDBJ whole genome shotgun (WGS) entry which is preliminary data.</text>
</comment>
<feature type="region of interest" description="Disordered" evidence="1">
    <location>
        <begin position="1"/>
        <end position="87"/>
    </location>
</feature>